<organism evidence="2 3">
    <name type="scientific">Caulobacter zeae</name>
    <dbReference type="NCBI Taxonomy" id="2055137"/>
    <lineage>
        <taxon>Bacteria</taxon>
        <taxon>Pseudomonadati</taxon>
        <taxon>Pseudomonadota</taxon>
        <taxon>Alphaproteobacteria</taxon>
        <taxon>Caulobacterales</taxon>
        <taxon>Caulobacteraceae</taxon>
        <taxon>Caulobacter</taxon>
    </lineage>
</organism>
<dbReference type="InterPro" id="IPR050739">
    <property type="entry name" value="MFP"/>
</dbReference>
<protein>
    <recommendedName>
        <fullName evidence="4">Secretion protein HlyD</fullName>
    </recommendedName>
</protein>
<dbReference type="PANTHER" id="PTHR30386:SF28">
    <property type="entry name" value="EXPORTED PROTEIN"/>
    <property type="match status" value="1"/>
</dbReference>
<comment type="caution">
    <text evidence="2">The sequence shown here is derived from an EMBL/GenBank/DDBJ whole genome shotgun (WGS) entry which is preliminary data.</text>
</comment>
<dbReference type="Gene3D" id="2.40.50.100">
    <property type="match status" value="1"/>
</dbReference>
<evidence type="ECO:0000256" key="1">
    <source>
        <dbReference type="SAM" id="Phobius"/>
    </source>
</evidence>
<dbReference type="EMBL" id="PJRS01000044">
    <property type="protein sequence ID" value="PLR20996.1"/>
    <property type="molecule type" value="Genomic_DNA"/>
</dbReference>
<evidence type="ECO:0000313" key="3">
    <source>
        <dbReference type="Proteomes" id="UP000234479"/>
    </source>
</evidence>
<evidence type="ECO:0008006" key="4">
    <source>
        <dbReference type="Google" id="ProtNLM"/>
    </source>
</evidence>
<evidence type="ECO:0000313" key="2">
    <source>
        <dbReference type="EMBL" id="PLR20996.1"/>
    </source>
</evidence>
<sequence length="425" mass="45629">MALSGSMSDYQKLFRSEALAAARDRLGAPVRSAGVANWVLTTFLIAAAASVIVFACLTKYARKETVTGVLAPAEGAIRVSTNRPGVVSGVHVQEGDVVAKGAALITLSSNPTLKDGRRLGDVYAAVADTQQSALLRQAGAKQALTERQRDEIGARRDALLLQEKRLRADIVMQEERVRLTEQTLAASDTLQKQGLMPMLQHRQRQEASLAAKLALSAAQRELEAIPPALAQLAAQDQRLVAEAEDVAASMASSAAELSQRDAANRTDTELVLTAGEGGRVAALQAIQGGAVNAGSTLAVIVPDGVKLQAQLWLPSRAAGFLRRGDRVRLMYDAFPYQRFGVGRGRVADIARAPLSPGELPVALKAEEDLYRVLVELDEQNVGAYGKRWPLTSGMRLQADVILEEQSLWAWLFDKVRAARTRAAPL</sequence>
<dbReference type="Proteomes" id="UP000234479">
    <property type="component" value="Unassembled WGS sequence"/>
</dbReference>
<feature type="transmembrane region" description="Helical" evidence="1">
    <location>
        <begin position="35"/>
        <end position="57"/>
    </location>
</feature>
<proteinExistence type="predicted"/>
<keyword evidence="1" id="KW-1133">Transmembrane helix</keyword>
<dbReference type="PRINTS" id="PR01490">
    <property type="entry name" value="RTXTOXIND"/>
</dbReference>
<keyword evidence="1" id="KW-0812">Transmembrane</keyword>
<accession>A0A2N5D4T4</accession>
<keyword evidence="3" id="KW-1185">Reference proteome</keyword>
<name>A0A2N5D4T4_9CAUL</name>
<dbReference type="PANTHER" id="PTHR30386">
    <property type="entry name" value="MEMBRANE FUSION SUBUNIT OF EMRAB-TOLC MULTIDRUG EFFLUX PUMP"/>
    <property type="match status" value="1"/>
</dbReference>
<reference evidence="2 3" key="1">
    <citation type="submission" date="2017-12" db="EMBL/GenBank/DDBJ databases">
        <title>The genome sequence of Caulobacter sp. 410.</title>
        <authorList>
            <person name="Gao J."/>
            <person name="Mao X."/>
            <person name="Sun J."/>
        </authorList>
    </citation>
    <scope>NUCLEOTIDE SEQUENCE [LARGE SCALE GENOMIC DNA]</scope>
    <source>
        <strain evidence="2 3">410</strain>
    </source>
</reference>
<gene>
    <name evidence="2" type="ORF">SGCZBJ_21410</name>
</gene>
<dbReference type="AlphaFoldDB" id="A0A2N5D4T4"/>
<keyword evidence="1" id="KW-0472">Membrane</keyword>